<dbReference type="EC" id="2.7.7.87" evidence="3 13"/>
<feature type="binding site" evidence="14">
    <location>
        <position position="144"/>
    </location>
    <ligand>
        <name>ATP</name>
        <dbReference type="ChEBI" id="CHEBI:30616"/>
    </ligand>
</feature>
<dbReference type="GO" id="GO:0000049">
    <property type="term" value="F:tRNA binding"/>
    <property type="evidence" value="ECO:0007669"/>
    <property type="project" value="TreeGrafter"/>
</dbReference>
<reference evidence="16 17" key="1">
    <citation type="journal article" date="2011" name="Appl. Environ. Microbiol.">
        <title>Methanogenic archaea isolated from Taiwan's Chelungpu fault.</title>
        <authorList>
            <person name="Wu S.Y."/>
            <person name="Lai M.C."/>
        </authorList>
    </citation>
    <scope>NUCLEOTIDE SEQUENCE [LARGE SCALE GENOMIC DNA]</scope>
    <source>
        <strain evidence="16 17">St545Mb</strain>
    </source>
</reference>
<feature type="binding site" evidence="14">
    <location>
        <position position="120"/>
    </location>
    <ligand>
        <name>ATP</name>
        <dbReference type="ChEBI" id="CHEBI:30616"/>
    </ligand>
</feature>
<dbReference type="InterPro" id="IPR050156">
    <property type="entry name" value="TC-AMP_synthase_SUA5"/>
</dbReference>
<dbReference type="InterPro" id="IPR006070">
    <property type="entry name" value="Sua5-like_dom"/>
</dbReference>
<keyword evidence="6 13" id="KW-0808">Transferase</keyword>
<keyword evidence="7 13" id="KW-0819">tRNA processing</keyword>
<feature type="binding site" evidence="14">
    <location>
        <position position="65"/>
    </location>
    <ligand>
        <name>ATP</name>
        <dbReference type="ChEBI" id="CHEBI:30616"/>
    </ligand>
</feature>
<evidence type="ECO:0000256" key="3">
    <source>
        <dbReference type="ARBA" id="ARBA00012584"/>
    </source>
</evidence>
<dbReference type="InterPro" id="IPR005145">
    <property type="entry name" value="Sua5_C"/>
</dbReference>
<comment type="similarity">
    <text evidence="2 13">Belongs to the SUA5 family.</text>
</comment>
<keyword evidence="17" id="KW-1185">Reference proteome</keyword>
<evidence type="ECO:0000259" key="15">
    <source>
        <dbReference type="PROSITE" id="PS51163"/>
    </source>
</evidence>
<dbReference type="Pfam" id="PF01300">
    <property type="entry name" value="Sua5_yciO_yrdC"/>
    <property type="match status" value="1"/>
</dbReference>
<dbReference type="NCBIfam" id="TIGR00057">
    <property type="entry name" value="L-threonylcarbamoyladenylate synthase"/>
    <property type="match status" value="1"/>
</dbReference>
<accession>A0AAE3HB47</accession>
<comment type="caution">
    <text evidence="16">The sequence shown here is derived from an EMBL/GenBank/DDBJ whole genome shotgun (WGS) entry which is preliminary data.</text>
</comment>
<dbReference type="Pfam" id="PF03481">
    <property type="entry name" value="Sua5_C"/>
    <property type="match status" value="1"/>
</dbReference>
<sequence length="350" mass="37034">MTTRTRVLDTAESDIQETLNEAAAIINRGGLVAFPTETVYGLGADALDAKAVRAIFEAKGRPADNPLIVHVASKEQCSALARNIPGKAFALMDEFWPGPLTLILDRTEIVPDVTTGGLDTVALRMPDNEIALGLIMVSGKPLAAPSANLSGKPSPTNARHVIEDLADRIDAVIDGGNVKVGLESTVIDMTLEVPAILRPGGISREDIERVIGAVVIGYEDKVHSGSAVVRSPGMKYTHYAPDAAVTLIEGEHEMVISRIQELLEDSPSGQLRIGLLLTDEGNKMISHADQLALGSKDSPGEIALNLFSGLRYLDSKGVDLILVDGSFSHLGIGAAVSNRIRKAASTIIKV</sequence>
<dbReference type="GO" id="GO:0006450">
    <property type="term" value="P:regulation of translational fidelity"/>
    <property type="evidence" value="ECO:0007669"/>
    <property type="project" value="TreeGrafter"/>
</dbReference>
<dbReference type="GO" id="GO:0008033">
    <property type="term" value="P:tRNA processing"/>
    <property type="evidence" value="ECO:0007669"/>
    <property type="project" value="UniProtKB-KW"/>
</dbReference>
<keyword evidence="8 13" id="KW-0548">Nucleotidyltransferase</keyword>
<evidence type="ECO:0000256" key="8">
    <source>
        <dbReference type="ARBA" id="ARBA00022695"/>
    </source>
</evidence>
<proteinExistence type="inferred from homology"/>
<evidence type="ECO:0000256" key="11">
    <source>
        <dbReference type="ARBA" id="ARBA00029774"/>
    </source>
</evidence>
<dbReference type="EMBL" id="JTEO01000004">
    <property type="protein sequence ID" value="MCQ6963106.1"/>
    <property type="molecule type" value="Genomic_DNA"/>
</dbReference>
<dbReference type="InterPro" id="IPR017945">
    <property type="entry name" value="DHBP_synth_RibB-like_a/b_dom"/>
</dbReference>
<evidence type="ECO:0000313" key="16">
    <source>
        <dbReference type="EMBL" id="MCQ6963106.1"/>
    </source>
</evidence>
<dbReference type="PROSITE" id="PS51163">
    <property type="entry name" value="YRDC"/>
    <property type="match status" value="1"/>
</dbReference>
<evidence type="ECO:0000256" key="6">
    <source>
        <dbReference type="ARBA" id="ARBA00022679"/>
    </source>
</evidence>
<evidence type="ECO:0000256" key="7">
    <source>
        <dbReference type="ARBA" id="ARBA00022694"/>
    </source>
</evidence>
<evidence type="ECO:0000256" key="5">
    <source>
        <dbReference type="ARBA" id="ARBA00022490"/>
    </source>
</evidence>
<evidence type="ECO:0000256" key="14">
    <source>
        <dbReference type="PIRSR" id="PIRSR004930-1"/>
    </source>
</evidence>
<feature type="binding site" evidence="14">
    <location>
        <position position="154"/>
    </location>
    <ligand>
        <name>ATP</name>
        <dbReference type="ChEBI" id="CHEBI:30616"/>
    </ligand>
</feature>
<dbReference type="AlphaFoldDB" id="A0AAE3HB47"/>
<evidence type="ECO:0000256" key="10">
    <source>
        <dbReference type="ARBA" id="ARBA00022840"/>
    </source>
</evidence>
<feature type="binding site" evidence="14">
    <location>
        <position position="146"/>
    </location>
    <ligand>
        <name>ATP</name>
        <dbReference type="ChEBI" id="CHEBI:30616"/>
    </ligand>
</feature>
<evidence type="ECO:0000256" key="4">
    <source>
        <dbReference type="ARBA" id="ARBA00015492"/>
    </source>
</evidence>
<dbReference type="PANTHER" id="PTHR17490">
    <property type="entry name" value="SUA5"/>
    <property type="match status" value="1"/>
</dbReference>
<feature type="binding site" evidence="14">
    <location>
        <position position="61"/>
    </location>
    <ligand>
        <name>ATP</name>
        <dbReference type="ChEBI" id="CHEBI:30616"/>
    </ligand>
</feature>
<evidence type="ECO:0000256" key="9">
    <source>
        <dbReference type="ARBA" id="ARBA00022741"/>
    </source>
</evidence>
<comment type="catalytic activity">
    <reaction evidence="12 13">
        <text>L-threonine + hydrogencarbonate + ATP = L-threonylcarbamoyladenylate + diphosphate + H2O</text>
        <dbReference type="Rhea" id="RHEA:36407"/>
        <dbReference type="ChEBI" id="CHEBI:15377"/>
        <dbReference type="ChEBI" id="CHEBI:17544"/>
        <dbReference type="ChEBI" id="CHEBI:30616"/>
        <dbReference type="ChEBI" id="CHEBI:33019"/>
        <dbReference type="ChEBI" id="CHEBI:57926"/>
        <dbReference type="ChEBI" id="CHEBI:73682"/>
        <dbReference type="EC" id="2.7.7.87"/>
    </reaction>
</comment>
<dbReference type="RefSeq" id="WP_256623002.1">
    <property type="nucleotide sequence ID" value="NZ_JTEO01000004.1"/>
</dbReference>
<dbReference type="GO" id="GO:0003725">
    <property type="term" value="F:double-stranded RNA binding"/>
    <property type="evidence" value="ECO:0007669"/>
    <property type="project" value="UniProtKB-UniRule"/>
</dbReference>
<dbReference type="GO" id="GO:0061710">
    <property type="term" value="F:L-threonylcarbamoyladenylate synthase"/>
    <property type="evidence" value="ECO:0007669"/>
    <property type="project" value="UniProtKB-EC"/>
</dbReference>
<dbReference type="GO" id="GO:0005737">
    <property type="term" value="C:cytoplasm"/>
    <property type="evidence" value="ECO:0007669"/>
    <property type="project" value="UniProtKB-SubCell"/>
</dbReference>
<protein>
    <recommendedName>
        <fullName evidence="4 13">Threonylcarbamoyl-AMP synthase</fullName>
        <shortName evidence="13">TC-AMP synthase</shortName>
        <ecNumber evidence="3 13">2.7.7.87</ecNumber>
    </recommendedName>
    <alternativeName>
        <fullName evidence="11 13">L-threonylcarbamoyladenylate synthase</fullName>
    </alternativeName>
</protein>
<dbReference type="InterPro" id="IPR038385">
    <property type="entry name" value="Sua5/YwlC_C"/>
</dbReference>
<evidence type="ECO:0000256" key="12">
    <source>
        <dbReference type="ARBA" id="ARBA00048366"/>
    </source>
</evidence>
<keyword evidence="10 13" id="KW-0067">ATP-binding</keyword>
<dbReference type="Gene3D" id="3.40.50.11030">
    <property type="entry name" value="Threonylcarbamoyl-AMP synthase, C-terminal domain"/>
    <property type="match status" value="1"/>
</dbReference>
<dbReference type="InterPro" id="IPR010923">
    <property type="entry name" value="T(6)A37_SUA5"/>
</dbReference>
<dbReference type="FunFam" id="3.90.870.10:FF:000008">
    <property type="entry name" value="Threonylcarbamoyl-AMP synthase"/>
    <property type="match status" value="1"/>
</dbReference>
<keyword evidence="9 13" id="KW-0547">Nucleotide-binding</keyword>
<keyword evidence="5 13" id="KW-0963">Cytoplasm</keyword>
<feature type="domain" description="YrdC-like" evidence="15">
    <location>
        <begin position="16"/>
        <end position="202"/>
    </location>
</feature>
<comment type="subcellular location">
    <subcellularLocation>
        <location evidence="1 13">Cytoplasm</location>
    </subcellularLocation>
</comment>
<feature type="binding site" evidence="14">
    <location>
        <position position="38"/>
    </location>
    <ligand>
        <name>L-threonine</name>
        <dbReference type="ChEBI" id="CHEBI:57926"/>
    </ligand>
</feature>
<feature type="binding site" evidence="14">
    <location>
        <position position="70"/>
    </location>
    <ligand>
        <name>L-threonine</name>
        <dbReference type="ChEBI" id="CHEBI:57926"/>
    </ligand>
</feature>
<dbReference type="SUPFAM" id="SSF55821">
    <property type="entry name" value="YrdC/RibB"/>
    <property type="match status" value="1"/>
</dbReference>
<gene>
    <name evidence="16" type="ORF">PV02_08705</name>
</gene>
<dbReference type="PANTHER" id="PTHR17490:SF16">
    <property type="entry name" value="THREONYLCARBAMOYL-AMP SYNTHASE"/>
    <property type="match status" value="1"/>
</dbReference>
<feature type="binding site" evidence="14">
    <location>
        <position position="198"/>
    </location>
    <ligand>
        <name>ATP</name>
        <dbReference type="ChEBI" id="CHEBI:30616"/>
    </ligand>
</feature>
<name>A0AAE3HB47_9EURY</name>
<dbReference type="Gene3D" id="3.90.870.10">
    <property type="entry name" value="DHBP synthase"/>
    <property type="match status" value="1"/>
</dbReference>
<dbReference type="Proteomes" id="UP001206983">
    <property type="component" value="Unassembled WGS sequence"/>
</dbReference>
<feature type="binding site" evidence="14">
    <location>
        <position position="239"/>
    </location>
    <ligand>
        <name>ATP</name>
        <dbReference type="ChEBI" id="CHEBI:30616"/>
    </ligand>
</feature>
<feature type="binding site" evidence="14">
    <location>
        <position position="184"/>
    </location>
    <ligand>
        <name>L-threonine</name>
        <dbReference type="ChEBI" id="CHEBI:57926"/>
    </ligand>
</feature>
<comment type="function">
    <text evidence="13">Required for the formation of a threonylcarbamoyl group on adenosine at position 37 (t(6)A37) in tRNAs that read codons beginning with adenine.</text>
</comment>
<feature type="binding site" evidence="14">
    <location>
        <position position="124"/>
    </location>
    <ligand>
        <name>L-threonine</name>
        <dbReference type="ChEBI" id="CHEBI:57926"/>
    </ligand>
</feature>
<evidence type="ECO:0000256" key="1">
    <source>
        <dbReference type="ARBA" id="ARBA00004496"/>
    </source>
</evidence>
<evidence type="ECO:0000256" key="2">
    <source>
        <dbReference type="ARBA" id="ARBA00007663"/>
    </source>
</evidence>
<dbReference type="PIRSF" id="PIRSF004930">
    <property type="entry name" value="Tln_factor_SUA5"/>
    <property type="match status" value="1"/>
</dbReference>
<evidence type="ECO:0000256" key="13">
    <source>
        <dbReference type="PIRNR" id="PIRNR004930"/>
    </source>
</evidence>
<dbReference type="GO" id="GO:0005524">
    <property type="term" value="F:ATP binding"/>
    <property type="evidence" value="ECO:0007669"/>
    <property type="project" value="UniProtKB-UniRule"/>
</dbReference>
<organism evidence="16 17">
    <name type="scientific">Methanolobus chelungpuianus</name>
    <dbReference type="NCBI Taxonomy" id="502115"/>
    <lineage>
        <taxon>Archaea</taxon>
        <taxon>Methanobacteriati</taxon>
        <taxon>Methanobacteriota</taxon>
        <taxon>Stenosarchaea group</taxon>
        <taxon>Methanomicrobia</taxon>
        <taxon>Methanosarcinales</taxon>
        <taxon>Methanosarcinaceae</taxon>
        <taxon>Methanolobus</taxon>
    </lineage>
</organism>
<evidence type="ECO:0000313" key="17">
    <source>
        <dbReference type="Proteomes" id="UP001206983"/>
    </source>
</evidence>